<evidence type="ECO:0000313" key="2">
    <source>
        <dbReference type="Proteomes" id="UP000772434"/>
    </source>
</evidence>
<keyword evidence="2" id="KW-1185">Reference proteome</keyword>
<organism evidence="1 2">
    <name type="scientific">Rhodocollybia butyracea</name>
    <dbReference type="NCBI Taxonomy" id="206335"/>
    <lineage>
        <taxon>Eukaryota</taxon>
        <taxon>Fungi</taxon>
        <taxon>Dikarya</taxon>
        <taxon>Basidiomycota</taxon>
        <taxon>Agaricomycotina</taxon>
        <taxon>Agaricomycetes</taxon>
        <taxon>Agaricomycetidae</taxon>
        <taxon>Agaricales</taxon>
        <taxon>Marasmiineae</taxon>
        <taxon>Omphalotaceae</taxon>
        <taxon>Rhodocollybia</taxon>
    </lineage>
</organism>
<proteinExistence type="predicted"/>
<accession>A0A9P5P9Y9</accession>
<gene>
    <name evidence="1" type="ORF">BDP27DRAFT_1370012</name>
</gene>
<name>A0A9P5P9Y9_9AGAR</name>
<dbReference type="Proteomes" id="UP000772434">
    <property type="component" value="Unassembled WGS sequence"/>
</dbReference>
<reference evidence="1" key="1">
    <citation type="submission" date="2020-11" db="EMBL/GenBank/DDBJ databases">
        <authorList>
            <consortium name="DOE Joint Genome Institute"/>
            <person name="Ahrendt S."/>
            <person name="Riley R."/>
            <person name="Andreopoulos W."/>
            <person name="Labutti K."/>
            <person name="Pangilinan J."/>
            <person name="Ruiz-Duenas F.J."/>
            <person name="Barrasa J.M."/>
            <person name="Sanchez-Garcia M."/>
            <person name="Camarero S."/>
            <person name="Miyauchi S."/>
            <person name="Serrano A."/>
            <person name="Linde D."/>
            <person name="Babiker R."/>
            <person name="Drula E."/>
            <person name="Ayuso-Fernandez I."/>
            <person name="Pacheco R."/>
            <person name="Padilla G."/>
            <person name="Ferreira P."/>
            <person name="Barriuso J."/>
            <person name="Kellner H."/>
            <person name="Castanera R."/>
            <person name="Alfaro M."/>
            <person name="Ramirez L."/>
            <person name="Pisabarro A.G."/>
            <person name="Kuo A."/>
            <person name="Tritt A."/>
            <person name="Lipzen A."/>
            <person name="He G."/>
            <person name="Yan M."/>
            <person name="Ng V."/>
            <person name="Cullen D."/>
            <person name="Martin F."/>
            <person name="Rosso M.-N."/>
            <person name="Henrissat B."/>
            <person name="Hibbett D."/>
            <person name="Martinez A.T."/>
            <person name="Grigoriev I.V."/>
        </authorList>
    </citation>
    <scope>NUCLEOTIDE SEQUENCE</scope>
    <source>
        <strain evidence="1">AH 40177</strain>
    </source>
</reference>
<dbReference type="EMBL" id="JADNRY010000217">
    <property type="protein sequence ID" value="KAF9061041.1"/>
    <property type="molecule type" value="Genomic_DNA"/>
</dbReference>
<comment type="caution">
    <text evidence="1">The sequence shown here is derived from an EMBL/GenBank/DDBJ whole genome shotgun (WGS) entry which is preliminary data.</text>
</comment>
<dbReference type="OrthoDB" id="3052212at2759"/>
<dbReference type="AlphaFoldDB" id="A0A9P5P9Y9"/>
<evidence type="ECO:0000313" key="1">
    <source>
        <dbReference type="EMBL" id="KAF9061041.1"/>
    </source>
</evidence>
<protein>
    <submittedName>
        <fullName evidence="1">Uncharacterized protein</fullName>
    </submittedName>
</protein>
<sequence>MNFHRYVSELPAGQTDELQRRTVSDSPFGQMQNPAAKHLKELSTLISHCRSTDVLSASNDITTNSAQVFGPLLQQQKRNFYQQSQLRLERIAWLGGSSLLSPHHREELYRLPLSAREPTILRNLYHLRQYFPKIISSTEIALFHILDAYPDETSETLRWCSKSLKTLGLGTWFACKFLFQDTQCVHAKTGTLTSEDELGMQKWCRTAEICMEKNLIITNYKESMKVAPRMLESAQVSPIGAMNDGGYRRWPSAKGVGKKDSLNSNDNDAGGMRPVENVVGKFKFMGCIILEEPCEAESWEEGEGVSLIPA</sequence>